<evidence type="ECO:0008006" key="3">
    <source>
        <dbReference type="Google" id="ProtNLM"/>
    </source>
</evidence>
<dbReference type="SUPFAM" id="SSF56935">
    <property type="entry name" value="Porins"/>
    <property type="match status" value="1"/>
</dbReference>
<evidence type="ECO:0000313" key="1">
    <source>
        <dbReference type="EMBL" id="UXP33603.1"/>
    </source>
</evidence>
<proteinExistence type="predicted"/>
<organism evidence="1 2">
    <name type="scientific">Reichenbachiella agarivorans</name>
    <dbReference type="NCBI Taxonomy" id="2979464"/>
    <lineage>
        <taxon>Bacteria</taxon>
        <taxon>Pseudomonadati</taxon>
        <taxon>Bacteroidota</taxon>
        <taxon>Cytophagia</taxon>
        <taxon>Cytophagales</taxon>
        <taxon>Reichenbachiellaceae</taxon>
        <taxon>Reichenbachiella</taxon>
    </lineage>
</organism>
<evidence type="ECO:0000313" key="2">
    <source>
        <dbReference type="Proteomes" id="UP001065174"/>
    </source>
</evidence>
<dbReference type="RefSeq" id="WP_262311032.1">
    <property type="nucleotide sequence ID" value="NZ_CP106679.1"/>
</dbReference>
<dbReference type="Proteomes" id="UP001065174">
    <property type="component" value="Chromosome"/>
</dbReference>
<accession>A0ABY6CSY6</accession>
<name>A0ABY6CSY6_9BACT</name>
<sequence length="350" mass="39282">MSQVYGQGESVKDLAIGGAIRANYFVKSWDDPNKKKGGELAYDMIRFDVNANYKNVIASGQIRFYSSAYGGILIHHAYMGYKFDDYSEIHLGISQVPFGIQTYASNNWFFNINYYVGLEDDYDMGLKYVYQKEKVGFAAAFYKNSEFPADNFSRYSYDVTGTQNEVNQGNLKFTYTVANVELGASLQVGQLEETATGDLGSQSAYALHAHGTFGHFDMKLQASYYHMSPRGPDKDVVYMSAYGAEYQVATEAYSYTLGLMYSIPIDKGPIQTLDVYNDFGYIMKATDGFADSKMNVLGVGVNMGKMYTYVDWAMGKNHAWLGPEWTGAFAAGQADADWNTRFNINFGYYF</sequence>
<reference evidence="1" key="1">
    <citation type="submission" date="2022-09" db="EMBL/GenBank/DDBJ databases">
        <title>Comparative genomics and taxonomic characterization of three novel marine species of genus Reichenbachiella exhibiting antioxidant and polysaccharide degradation activities.</title>
        <authorList>
            <person name="Muhammad N."/>
            <person name="Lee Y.-J."/>
            <person name="Ko J."/>
            <person name="Kim S.-G."/>
        </authorList>
    </citation>
    <scope>NUCLEOTIDE SEQUENCE</scope>
    <source>
        <strain evidence="1">BKB1-1</strain>
    </source>
</reference>
<protein>
    <recommendedName>
        <fullName evidence="3">Phosphate-selective porin O and P</fullName>
    </recommendedName>
</protein>
<gene>
    <name evidence="1" type="ORF">N6H18_06500</name>
</gene>
<keyword evidence="2" id="KW-1185">Reference proteome</keyword>
<dbReference type="EMBL" id="CP106679">
    <property type="protein sequence ID" value="UXP33603.1"/>
    <property type="molecule type" value="Genomic_DNA"/>
</dbReference>